<dbReference type="InterPro" id="IPR015947">
    <property type="entry name" value="PUA-like_sf"/>
</dbReference>
<name>A0A2M7G1H1_9BACT</name>
<sequence>MQYWLMKSEPEAFSIQDLKKNKTTGWDGVRNYQARNLMRDQMQIGDRVLFYHSNAEPPGVVGLAEVSKTGLVDPSQFDPASKYHDPKADPENPRWIMVEIAFLEQFKQIVSLPEMREMAELDGMMVLQKGARLSVQPVSEAHFKLICARAGSQIQKSQKTKK</sequence>
<reference evidence="2 3" key="1">
    <citation type="submission" date="2017-09" db="EMBL/GenBank/DDBJ databases">
        <title>Depth-based differentiation of microbial function through sediment-hosted aquifers and enrichment of novel symbionts in the deep terrestrial subsurface.</title>
        <authorList>
            <person name="Probst A.J."/>
            <person name="Ladd B."/>
            <person name="Jarett J.K."/>
            <person name="Geller-Mcgrath D.E."/>
            <person name="Sieber C.M."/>
            <person name="Emerson J.B."/>
            <person name="Anantharaman K."/>
            <person name="Thomas B.C."/>
            <person name="Malmstrom R."/>
            <person name="Stieglmeier M."/>
            <person name="Klingl A."/>
            <person name="Woyke T."/>
            <person name="Ryan C.M."/>
            <person name="Banfield J.F."/>
        </authorList>
    </citation>
    <scope>NUCLEOTIDE SEQUENCE [LARGE SCALE GENOMIC DNA]</scope>
    <source>
        <strain evidence="2">CG17_big_fil_post_rev_8_21_14_2_50_48_46</strain>
    </source>
</reference>
<dbReference type="EMBL" id="PFFQ01000050">
    <property type="protein sequence ID" value="PIW15567.1"/>
    <property type="molecule type" value="Genomic_DNA"/>
</dbReference>
<dbReference type="SUPFAM" id="SSF88697">
    <property type="entry name" value="PUA domain-like"/>
    <property type="match status" value="1"/>
</dbReference>
<dbReference type="AlphaFoldDB" id="A0A2M7G1H1"/>
<evidence type="ECO:0000259" key="1">
    <source>
        <dbReference type="Pfam" id="PF01878"/>
    </source>
</evidence>
<dbReference type="Proteomes" id="UP000231019">
    <property type="component" value="Unassembled WGS sequence"/>
</dbReference>
<dbReference type="PANTHER" id="PTHR14087:SF7">
    <property type="entry name" value="THYMOCYTE NUCLEAR PROTEIN 1"/>
    <property type="match status" value="1"/>
</dbReference>
<proteinExistence type="predicted"/>
<evidence type="ECO:0000313" key="3">
    <source>
        <dbReference type="Proteomes" id="UP000231019"/>
    </source>
</evidence>
<dbReference type="InterPro" id="IPR047197">
    <property type="entry name" value="THYN1-like_EVE"/>
</dbReference>
<dbReference type="Gene3D" id="3.10.590.10">
    <property type="entry name" value="ph1033 like domains"/>
    <property type="match status" value="1"/>
</dbReference>
<protein>
    <submittedName>
        <fullName evidence="2">EVE domain-containing protein</fullName>
    </submittedName>
</protein>
<dbReference type="InterPro" id="IPR002740">
    <property type="entry name" value="EVE_domain"/>
</dbReference>
<evidence type="ECO:0000313" key="2">
    <source>
        <dbReference type="EMBL" id="PIW15567.1"/>
    </source>
</evidence>
<comment type="caution">
    <text evidence="2">The sequence shown here is derived from an EMBL/GenBank/DDBJ whole genome shotgun (WGS) entry which is preliminary data.</text>
</comment>
<dbReference type="CDD" id="cd21133">
    <property type="entry name" value="EVE"/>
    <property type="match status" value="1"/>
</dbReference>
<gene>
    <name evidence="2" type="ORF">COW36_16595</name>
</gene>
<dbReference type="InterPro" id="IPR052181">
    <property type="entry name" value="5hmC_binding"/>
</dbReference>
<accession>A0A2M7G1H1</accession>
<organism evidence="2 3">
    <name type="scientific">bacterium (Candidatus Blackallbacteria) CG17_big_fil_post_rev_8_21_14_2_50_48_46</name>
    <dbReference type="NCBI Taxonomy" id="2014261"/>
    <lineage>
        <taxon>Bacteria</taxon>
        <taxon>Candidatus Blackallbacteria</taxon>
    </lineage>
</organism>
<dbReference type="PANTHER" id="PTHR14087">
    <property type="entry name" value="THYMOCYTE NUCLEAR PROTEIN 1"/>
    <property type="match status" value="1"/>
</dbReference>
<dbReference type="Pfam" id="PF01878">
    <property type="entry name" value="EVE"/>
    <property type="match status" value="1"/>
</dbReference>
<feature type="domain" description="EVE" evidence="1">
    <location>
        <begin position="2"/>
        <end position="148"/>
    </location>
</feature>